<organism evidence="2">
    <name type="scientific">bioreactor metagenome</name>
    <dbReference type="NCBI Taxonomy" id="1076179"/>
    <lineage>
        <taxon>unclassified sequences</taxon>
        <taxon>metagenomes</taxon>
        <taxon>ecological metagenomes</taxon>
    </lineage>
</organism>
<accession>A0A644UQL8</accession>
<sequence>MTKPAKIAVLGATGSVGRAACRELCAMGPYELVLCSRQSAKATHAAQGLNTATEQRVVDIFTAAPSIFQDCDLVLNCAGPSWQTGWAAANLAWNSGAHYVDVAGYSLLKQRLSPYAGQAQNQGRSMILTAGWIPGISEVFTRYALSTAEQIHGPAKELTLYCGARDHWSEGSVSDMIWHLFNDEHTGFGYLHKGRWTRLPFWKGSRRVAIPSLADRVQSALWVYSASTVPLALERPDISIRVGLILLSLRTRMTIAGIKTLLRKHRQRAQTWLCNAIGKDARRLGVQGLLRVQVSSRSGHIRKFELSTTENIHLTGMAGAAAAHMTLLGQTNPGVHFLGEAVSAPDFLSLLADRGVRYGEAQ</sequence>
<gene>
    <name evidence="2" type="ORF">SDC9_27285</name>
</gene>
<dbReference type="Pfam" id="PF03435">
    <property type="entry name" value="Sacchrp_dh_NADP"/>
    <property type="match status" value="1"/>
</dbReference>
<dbReference type="SUPFAM" id="SSF51735">
    <property type="entry name" value="NAD(P)-binding Rossmann-fold domains"/>
    <property type="match status" value="1"/>
</dbReference>
<dbReference type="EMBL" id="VSSQ01000149">
    <property type="protein sequence ID" value="MPL81368.1"/>
    <property type="molecule type" value="Genomic_DNA"/>
</dbReference>
<dbReference type="AlphaFoldDB" id="A0A644UQL8"/>
<feature type="domain" description="Saccharopine dehydrogenase NADP binding" evidence="1">
    <location>
        <begin position="7"/>
        <end position="120"/>
    </location>
</feature>
<dbReference type="Gene3D" id="3.40.50.720">
    <property type="entry name" value="NAD(P)-binding Rossmann-like Domain"/>
    <property type="match status" value="1"/>
</dbReference>
<evidence type="ECO:0000259" key="1">
    <source>
        <dbReference type="Pfam" id="PF03435"/>
    </source>
</evidence>
<dbReference type="InterPro" id="IPR005097">
    <property type="entry name" value="Sacchrp_dh_NADP-bd"/>
</dbReference>
<dbReference type="PANTHER" id="PTHR43796:SF2">
    <property type="entry name" value="CARBOXYNORSPERMIDINE SYNTHASE"/>
    <property type="match status" value="1"/>
</dbReference>
<reference evidence="2" key="1">
    <citation type="submission" date="2019-08" db="EMBL/GenBank/DDBJ databases">
        <authorList>
            <person name="Kucharzyk K."/>
            <person name="Murdoch R.W."/>
            <person name="Higgins S."/>
            <person name="Loffler F."/>
        </authorList>
    </citation>
    <scope>NUCLEOTIDE SEQUENCE</scope>
</reference>
<name>A0A644UQL8_9ZZZZ</name>
<protein>
    <recommendedName>
        <fullName evidence="1">Saccharopine dehydrogenase NADP binding domain-containing protein</fullName>
    </recommendedName>
</protein>
<comment type="caution">
    <text evidence="2">The sequence shown here is derived from an EMBL/GenBank/DDBJ whole genome shotgun (WGS) entry which is preliminary data.</text>
</comment>
<proteinExistence type="predicted"/>
<dbReference type="InterPro" id="IPR036291">
    <property type="entry name" value="NAD(P)-bd_dom_sf"/>
</dbReference>
<evidence type="ECO:0000313" key="2">
    <source>
        <dbReference type="EMBL" id="MPL81368.1"/>
    </source>
</evidence>
<dbReference type="PANTHER" id="PTHR43796">
    <property type="entry name" value="CARBOXYNORSPERMIDINE SYNTHASE"/>
    <property type="match status" value="1"/>
</dbReference>